<keyword evidence="2" id="KW-1185">Reference proteome</keyword>
<dbReference type="GeneID" id="87864297"/>
<dbReference type="AlphaFoldDB" id="A0AAE0MPA6"/>
<evidence type="ECO:0000313" key="2">
    <source>
        <dbReference type="Proteomes" id="UP001278500"/>
    </source>
</evidence>
<name>A0AAE0MPA6_9PEZI</name>
<comment type="caution">
    <text evidence="1">The sequence shown here is derived from an EMBL/GenBank/DDBJ whole genome shotgun (WGS) entry which is preliminary data.</text>
</comment>
<accession>A0AAE0MPA6</accession>
<dbReference type="EMBL" id="JAUEPP010000006">
    <property type="protein sequence ID" value="KAK3340425.1"/>
    <property type="molecule type" value="Genomic_DNA"/>
</dbReference>
<dbReference type="Proteomes" id="UP001278500">
    <property type="component" value="Unassembled WGS sequence"/>
</dbReference>
<dbReference type="RefSeq" id="XP_062679367.1">
    <property type="nucleotide sequence ID" value="XM_062827143.1"/>
</dbReference>
<organism evidence="1 2">
    <name type="scientific">Neurospora tetraspora</name>
    <dbReference type="NCBI Taxonomy" id="94610"/>
    <lineage>
        <taxon>Eukaryota</taxon>
        <taxon>Fungi</taxon>
        <taxon>Dikarya</taxon>
        <taxon>Ascomycota</taxon>
        <taxon>Pezizomycotina</taxon>
        <taxon>Sordariomycetes</taxon>
        <taxon>Sordariomycetidae</taxon>
        <taxon>Sordariales</taxon>
        <taxon>Sordariaceae</taxon>
        <taxon>Neurospora</taxon>
    </lineage>
</organism>
<reference evidence="1" key="1">
    <citation type="journal article" date="2023" name="Mol. Phylogenet. Evol.">
        <title>Genome-scale phylogeny and comparative genomics of the fungal order Sordariales.</title>
        <authorList>
            <person name="Hensen N."/>
            <person name="Bonometti L."/>
            <person name="Westerberg I."/>
            <person name="Brannstrom I.O."/>
            <person name="Guillou S."/>
            <person name="Cros-Aarteil S."/>
            <person name="Calhoun S."/>
            <person name="Haridas S."/>
            <person name="Kuo A."/>
            <person name="Mondo S."/>
            <person name="Pangilinan J."/>
            <person name="Riley R."/>
            <person name="LaButti K."/>
            <person name="Andreopoulos B."/>
            <person name="Lipzen A."/>
            <person name="Chen C."/>
            <person name="Yan M."/>
            <person name="Daum C."/>
            <person name="Ng V."/>
            <person name="Clum A."/>
            <person name="Steindorff A."/>
            <person name="Ohm R.A."/>
            <person name="Martin F."/>
            <person name="Silar P."/>
            <person name="Natvig D.O."/>
            <person name="Lalanne C."/>
            <person name="Gautier V."/>
            <person name="Ament-Velasquez S.L."/>
            <person name="Kruys A."/>
            <person name="Hutchinson M.I."/>
            <person name="Powell A.J."/>
            <person name="Barry K."/>
            <person name="Miller A.N."/>
            <person name="Grigoriev I.V."/>
            <person name="Debuchy R."/>
            <person name="Gladieux P."/>
            <person name="Hiltunen Thoren M."/>
            <person name="Johannesson H."/>
        </authorList>
    </citation>
    <scope>NUCLEOTIDE SEQUENCE</scope>
    <source>
        <strain evidence="1">CBS 560.94</strain>
    </source>
</reference>
<sequence length="184" mass="20352">MDEAATVQECLGKQHGGHHHRIWHQSGTPGLRTPCSFHTFLLCFLMFFWSSARSGKSTTLLPTIPLLSADPTDIAKPKADHGQIIIAKRSMNGRREDDIQCLSTTSTPHCGHHRRLRSSATYRLQHCFVSGIPNSLHQTDLVSATWTNAIAMGSADEPGQSHQSGSHAPIRIYGLLNRDRLIPK</sequence>
<gene>
    <name evidence="1" type="ORF">B0H65DRAFT_472314</name>
</gene>
<proteinExistence type="predicted"/>
<reference evidence="1" key="2">
    <citation type="submission" date="2023-06" db="EMBL/GenBank/DDBJ databases">
        <authorList>
            <consortium name="Lawrence Berkeley National Laboratory"/>
            <person name="Haridas S."/>
            <person name="Hensen N."/>
            <person name="Bonometti L."/>
            <person name="Westerberg I."/>
            <person name="Brannstrom I.O."/>
            <person name="Guillou S."/>
            <person name="Cros-Aarteil S."/>
            <person name="Calhoun S."/>
            <person name="Kuo A."/>
            <person name="Mondo S."/>
            <person name="Pangilinan J."/>
            <person name="Riley R."/>
            <person name="Labutti K."/>
            <person name="Andreopoulos B."/>
            <person name="Lipzen A."/>
            <person name="Chen C."/>
            <person name="Yanf M."/>
            <person name="Daum C."/>
            <person name="Ng V."/>
            <person name="Clum A."/>
            <person name="Steindorff A."/>
            <person name="Ohm R."/>
            <person name="Martin F."/>
            <person name="Silar P."/>
            <person name="Natvig D."/>
            <person name="Lalanne C."/>
            <person name="Gautier V."/>
            <person name="Ament-Velasquez S.L."/>
            <person name="Kruys A."/>
            <person name="Hutchinson M.I."/>
            <person name="Powell A.J."/>
            <person name="Barry K."/>
            <person name="Miller A.N."/>
            <person name="Grigoriev I.V."/>
            <person name="Debuchy R."/>
            <person name="Gladieux P."/>
            <person name="Thoren M.H."/>
            <person name="Johannesson H."/>
        </authorList>
    </citation>
    <scope>NUCLEOTIDE SEQUENCE</scope>
    <source>
        <strain evidence="1">CBS 560.94</strain>
    </source>
</reference>
<protein>
    <submittedName>
        <fullName evidence="1">Uncharacterized protein</fullName>
    </submittedName>
</protein>
<evidence type="ECO:0000313" key="1">
    <source>
        <dbReference type="EMBL" id="KAK3340425.1"/>
    </source>
</evidence>